<evidence type="ECO:0000313" key="1">
    <source>
        <dbReference type="EMBL" id="ODN71211.1"/>
    </source>
</evidence>
<proteinExistence type="predicted"/>
<dbReference type="AlphaFoldDB" id="A0A1E3H6T1"/>
<sequence>MFDAYEAALQPEEPADGSLDLAAELCATLSQAIKDCPLSRAEIAARMSDLTGKPVSEDMLNQWTAKSATAWRFPFEFAPAFEVATASQVLQLLLARHRGTVVMTKREGRDAEIGRAQRELKEKQAQLRRLMGGAR</sequence>
<dbReference type="RefSeq" id="WP_069306399.1">
    <property type="nucleotide sequence ID" value="NZ_MCRJ01000027.1"/>
</dbReference>
<comment type="caution">
    <text evidence="1">The sequence shown here is derived from an EMBL/GenBank/DDBJ whole genome shotgun (WGS) entry which is preliminary data.</text>
</comment>
<gene>
    <name evidence="1" type="ORF">A6302_01500</name>
</gene>
<dbReference type="Proteomes" id="UP000094622">
    <property type="component" value="Unassembled WGS sequence"/>
</dbReference>
<keyword evidence="2" id="KW-1185">Reference proteome</keyword>
<dbReference type="EMBL" id="MCRJ01000027">
    <property type="protein sequence ID" value="ODN71211.1"/>
    <property type="molecule type" value="Genomic_DNA"/>
</dbReference>
<evidence type="ECO:0000313" key="2">
    <source>
        <dbReference type="Proteomes" id="UP000094622"/>
    </source>
</evidence>
<name>A0A1E3H6T1_9HYPH</name>
<protein>
    <submittedName>
        <fullName evidence="1">Uncharacterized protein</fullName>
    </submittedName>
</protein>
<reference evidence="1 2" key="1">
    <citation type="submission" date="2016-07" db="EMBL/GenBank/DDBJ databases">
        <title>Draft Genome Sequence of Methylobrevis pamukkalensis PK2.</title>
        <authorList>
            <person name="Vasilenko O.V."/>
            <person name="Doronina N.V."/>
            <person name="Shmareva M.N."/>
            <person name="Tarlachkov S.V."/>
            <person name="Mustakhimov I."/>
            <person name="Trotsenko Y.A."/>
        </authorList>
    </citation>
    <scope>NUCLEOTIDE SEQUENCE [LARGE SCALE GENOMIC DNA]</scope>
    <source>
        <strain evidence="1 2">PK2</strain>
    </source>
</reference>
<organism evidence="1 2">
    <name type="scientific">Methylobrevis pamukkalensis</name>
    <dbReference type="NCBI Taxonomy" id="1439726"/>
    <lineage>
        <taxon>Bacteria</taxon>
        <taxon>Pseudomonadati</taxon>
        <taxon>Pseudomonadota</taxon>
        <taxon>Alphaproteobacteria</taxon>
        <taxon>Hyphomicrobiales</taxon>
        <taxon>Pleomorphomonadaceae</taxon>
        <taxon>Methylobrevis</taxon>
    </lineage>
</organism>
<accession>A0A1E3H6T1</accession>
<dbReference type="OrthoDB" id="8450901at2"/>